<name>A0A146KJ76_9EUKA</name>
<dbReference type="EMBL" id="GDID01001090">
    <property type="protein sequence ID" value="JAP95516.1"/>
    <property type="molecule type" value="Transcribed_RNA"/>
</dbReference>
<reference evidence="2" key="1">
    <citation type="submission" date="2015-07" db="EMBL/GenBank/DDBJ databases">
        <title>Adaptation to a free-living lifestyle via gene acquisitions in the diplomonad Trepomonas sp. PC1.</title>
        <authorList>
            <person name="Xu F."/>
            <person name="Jerlstrom-Hultqvist J."/>
            <person name="Kolisko M."/>
            <person name="Simpson A.G.B."/>
            <person name="Roger A.J."/>
            <person name="Svard S.G."/>
            <person name="Andersson J.O."/>
        </authorList>
    </citation>
    <scope>NUCLEOTIDE SEQUENCE</scope>
    <source>
        <strain evidence="2">PC1</strain>
    </source>
</reference>
<feature type="coiled-coil region" evidence="1">
    <location>
        <begin position="19"/>
        <end position="59"/>
    </location>
</feature>
<keyword evidence="1" id="KW-0175">Coiled coil</keyword>
<protein>
    <submittedName>
        <fullName evidence="2">Uncharacterized protein</fullName>
    </submittedName>
</protein>
<feature type="coiled-coil region" evidence="1">
    <location>
        <begin position="95"/>
        <end position="245"/>
    </location>
</feature>
<feature type="coiled-coil region" evidence="1">
    <location>
        <begin position="271"/>
        <end position="388"/>
    </location>
</feature>
<dbReference type="AlphaFoldDB" id="A0A146KJ76"/>
<organism evidence="2">
    <name type="scientific">Trepomonas sp. PC1</name>
    <dbReference type="NCBI Taxonomy" id="1076344"/>
    <lineage>
        <taxon>Eukaryota</taxon>
        <taxon>Metamonada</taxon>
        <taxon>Diplomonadida</taxon>
        <taxon>Hexamitidae</taxon>
        <taxon>Hexamitinae</taxon>
        <taxon>Trepomonas</taxon>
    </lineage>
</organism>
<evidence type="ECO:0000313" key="2">
    <source>
        <dbReference type="EMBL" id="JAP95516.1"/>
    </source>
</evidence>
<accession>A0A146KJ76</accession>
<sequence>QKQKYNRLLDDFNYNLGLIKQRDMELQNLEDRLSSAETQLQKQRDYDEIKNQLVQANNQLANTSGGLMQIKNDYKLQLQKQADLSQQTERINFELDKYKLENQHLRTQIQEVMQQNKEFQQQMQLNQDKILTQTKDQYQIKAQYESNLKQLEQSHQELSLFKAKNEQIQSKNDSLKTQNQEFLLDNKKLSEEYIHLKQQFKQVLSQKEEQDDTLQKLVEKYKTDTKQFKQQIKELEVKLGQSNERTHENYEKAQQVLYEQRQKEESYEQMLRKNQKLISQQNQNIDELKQQIEYLDKQYIAKLSQTQAASNIDQQNALQKIQQISKQNKDYQSENAHLKDQLGELQLLTNQLRLQLAELNDKNIQTKVKQMRSEMEGTVLQLQSLQSENQTQLQ</sequence>
<evidence type="ECO:0000256" key="1">
    <source>
        <dbReference type="SAM" id="Coils"/>
    </source>
</evidence>
<gene>
    <name evidence="2" type="ORF">TPC1_11470</name>
</gene>
<feature type="non-terminal residue" evidence="2">
    <location>
        <position position="1"/>
    </location>
</feature>
<proteinExistence type="predicted"/>
<feature type="non-terminal residue" evidence="2">
    <location>
        <position position="394"/>
    </location>
</feature>